<accession>A0A086XYS7</accession>
<proteinExistence type="predicted"/>
<organism evidence="1 2">
    <name type="scientific">Haematobacter massiliensis</name>
    <dbReference type="NCBI Taxonomy" id="195105"/>
    <lineage>
        <taxon>Bacteria</taxon>
        <taxon>Pseudomonadati</taxon>
        <taxon>Pseudomonadota</taxon>
        <taxon>Alphaproteobacteria</taxon>
        <taxon>Rhodobacterales</taxon>
        <taxon>Paracoccaceae</taxon>
        <taxon>Haematobacter</taxon>
    </lineage>
</organism>
<dbReference type="OrthoDB" id="7870766at2"/>
<name>A0A086XYS7_9RHOB</name>
<gene>
    <name evidence="1" type="ORF">CN97_01770</name>
</gene>
<dbReference type="EMBL" id="JGYG01000012">
    <property type="protein sequence ID" value="KFI27177.1"/>
    <property type="molecule type" value="Genomic_DNA"/>
</dbReference>
<keyword evidence="2" id="KW-1185">Reference proteome</keyword>
<dbReference type="Proteomes" id="UP000028826">
    <property type="component" value="Unassembled WGS sequence"/>
</dbReference>
<dbReference type="STRING" id="195105.CN97_01770"/>
<protein>
    <submittedName>
        <fullName evidence="1">Uncharacterized protein</fullName>
    </submittedName>
</protein>
<evidence type="ECO:0000313" key="1">
    <source>
        <dbReference type="EMBL" id="KFI27177.1"/>
    </source>
</evidence>
<dbReference type="AlphaFoldDB" id="A0A086XYS7"/>
<dbReference type="RefSeq" id="WP_035713341.1">
    <property type="nucleotide sequence ID" value="NZ_CAMIFG010000047.1"/>
</dbReference>
<evidence type="ECO:0000313" key="2">
    <source>
        <dbReference type="Proteomes" id="UP000028826"/>
    </source>
</evidence>
<sequence>MRFISVLILALLPAASVVAEPRSLAYLSAERSAGSTYGGVGLMGTFSGLDSSGPVGTVEIGRPDDGGTRLALAGGWRFVGHGAYLTALAGVEQKDDANPLGALDFWWDNQDWMTSFRGQWVKETDRNLRAATGFRLGDDGPWFGPEVSDTWQGSRFGLHATGIPLPLASESRISAGHGKKGNYVELSLWRRF</sequence>
<comment type="caution">
    <text evidence="1">The sequence shown here is derived from an EMBL/GenBank/DDBJ whole genome shotgun (WGS) entry which is preliminary data.</text>
</comment>
<reference evidence="1 2" key="1">
    <citation type="submission" date="2014-03" db="EMBL/GenBank/DDBJ databases">
        <title>Genome of Haematobacter massiliensis CCUG 47968.</title>
        <authorList>
            <person name="Wang D."/>
            <person name="Wang G."/>
        </authorList>
    </citation>
    <scope>NUCLEOTIDE SEQUENCE [LARGE SCALE GENOMIC DNA]</scope>
    <source>
        <strain evidence="1 2">CCUG 47968</strain>
    </source>
</reference>